<evidence type="ECO:0000313" key="3">
    <source>
        <dbReference type="Proteomes" id="UP000065807"/>
    </source>
</evidence>
<reference evidence="3" key="1">
    <citation type="submission" date="2015-07" db="EMBL/GenBank/DDBJ databases">
        <title>Complete genome sequence and phylogenetic analysis of Limnochorda pilosa.</title>
        <authorList>
            <person name="Watanabe M."/>
            <person name="Kojima H."/>
            <person name="Fukui M."/>
        </authorList>
    </citation>
    <scope>NUCLEOTIDE SEQUENCE [LARGE SCALE GENOMIC DNA]</scope>
    <source>
        <strain evidence="3">HC45</strain>
    </source>
</reference>
<accession>A0A0K2SQJ6</accession>
<dbReference type="PRINTS" id="PR00884">
    <property type="entry name" value="RIBOSOMALHS6"/>
</dbReference>
<evidence type="ECO:0000259" key="1">
    <source>
        <dbReference type="Pfam" id="PF01248"/>
    </source>
</evidence>
<dbReference type="Pfam" id="PF01248">
    <property type="entry name" value="Ribosomal_L7Ae"/>
    <property type="match status" value="1"/>
</dbReference>
<feature type="domain" description="Ribosomal protein eL8/eL30/eS12/Gadd45" evidence="1">
    <location>
        <begin position="33"/>
        <end position="103"/>
    </location>
</feature>
<dbReference type="GO" id="GO:0005840">
    <property type="term" value="C:ribosome"/>
    <property type="evidence" value="ECO:0007669"/>
    <property type="project" value="UniProtKB-KW"/>
</dbReference>
<keyword evidence="2" id="KW-0687">Ribonucleoprotein</keyword>
<dbReference type="AlphaFoldDB" id="A0A0K2SQJ6"/>
<evidence type="ECO:0000313" key="2">
    <source>
        <dbReference type="EMBL" id="BAS29094.1"/>
    </source>
</evidence>
<dbReference type="STRING" id="1555112.LIP_3277"/>
<dbReference type="InterPro" id="IPR004038">
    <property type="entry name" value="Ribosomal_eL8/eL30/eS12/Gad45"/>
</dbReference>
<protein>
    <submittedName>
        <fullName evidence="2">50S ribosomal protein L7ae</fullName>
    </submittedName>
</protein>
<reference evidence="3" key="2">
    <citation type="journal article" date="2016" name="Int. J. Syst. Evol. Microbiol.">
        <title>Complete genome sequence and cell structure of Limnochorda pilosa, a Gram-negative spore-former within the phylum Firmicutes.</title>
        <authorList>
            <person name="Watanabe M."/>
            <person name="Kojima H."/>
            <person name="Fukui M."/>
        </authorList>
    </citation>
    <scope>NUCLEOTIDE SEQUENCE [LARGE SCALE GENOMIC DNA]</scope>
    <source>
        <strain evidence="3">HC45</strain>
    </source>
</reference>
<name>A0A0K2SQJ6_LIMPI</name>
<dbReference type="InterPro" id="IPR029064">
    <property type="entry name" value="Ribosomal_eL30-like_sf"/>
</dbReference>
<proteinExistence type="predicted"/>
<keyword evidence="2" id="KW-0689">Ribosomal protein</keyword>
<dbReference type="SUPFAM" id="SSF55315">
    <property type="entry name" value="L30e-like"/>
    <property type="match status" value="1"/>
</dbReference>
<organism evidence="2 3">
    <name type="scientific">Limnochorda pilosa</name>
    <dbReference type="NCBI Taxonomy" id="1555112"/>
    <lineage>
        <taxon>Bacteria</taxon>
        <taxon>Bacillati</taxon>
        <taxon>Bacillota</taxon>
        <taxon>Limnochordia</taxon>
        <taxon>Limnochordales</taxon>
        <taxon>Limnochordaceae</taxon>
        <taxon>Limnochorda</taxon>
    </lineage>
</organism>
<dbReference type="EMBL" id="AP014924">
    <property type="protein sequence ID" value="BAS29094.1"/>
    <property type="molecule type" value="Genomic_DNA"/>
</dbReference>
<dbReference type="Gene3D" id="3.30.1330.30">
    <property type="match status" value="1"/>
</dbReference>
<sequence length="105" mass="11243">MTGGRDGATIPECAQSQDPPDLAAIERCFRAARRKTVGTKQTLKAIKNESPRLVLVAEDADPQVVRPILELCRERRLAVVRVASMLELGRCCGIEVGAATASVIG</sequence>
<dbReference type="KEGG" id="lpil:LIP_3277"/>
<gene>
    <name evidence="2" type="ORF">LIP_3277</name>
</gene>
<dbReference type="Proteomes" id="UP000065807">
    <property type="component" value="Chromosome"/>
</dbReference>
<keyword evidence="3" id="KW-1185">Reference proteome</keyword>